<proteinExistence type="predicted"/>
<evidence type="ECO:0000313" key="3">
    <source>
        <dbReference type="EMBL" id="TLX41471.1"/>
    </source>
</evidence>
<gene>
    <name evidence="3" type="ORF">FBQ73_18605</name>
</gene>
<feature type="region of interest" description="Disordered" evidence="1">
    <location>
        <begin position="36"/>
        <end position="102"/>
    </location>
</feature>
<keyword evidence="2" id="KW-0732">Signal</keyword>
<organism evidence="3 4">
    <name type="scientific">Xanthobacter autotrophicus</name>
    <dbReference type="NCBI Taxonomy" id="280"/>
    <lineage>
        <taxon>Bacteria</taxon>
        <taxon>Pseudomonadati</taxon>
        <taxon>Pseudomonadota</taxon>
        <taxon>Alphaproteobacteria</taxon>
        <taxon>Hyphomicrobiales</taxon>
        <taxon>Xanthobacteraceae</taxon>
        <taxon>Xanthobacter</taxon>
    </lineage>
</organism>
<dbReference type="OrthoDB" id="8456005at2"/>
<dbReference type="EMBL" id="VAUP01000037">
    <property type="protein sequence ID" value="TLX41471.1"/>
    <property type="molecule type" value="Genomic_DNA"/>
</dbReference>
<reference evidence="3 4" key="1">
    <citation type="submission" date="2019-05" db="EMBL/GenBank/DDBJ databases">
        <authorList>
            <person name="Zhou X."/>
        </authorList>
    </citation>
    <scope>NUCLEOTIDE SEQUENCE [LARGE SCALE GENOMIC DNA]</scope>
    <source>
        <strain evidence="3 4">DSM 432</strain>
    </source>
</reference>
<evidence type="ECO:0000313" key="4">
    <source>
        <dbReference type="Proteomes" id="UP000305131"/>
    </source>
</evidence>
<dbReference type="Proteomes" id="UP000305131">
    <property type="component" value="Unassembled WGS sequence"/>
</dbReference>
<feature type="chain" id="PRO_5025509490" description="PepSY domain-containing protein" evidence="2">
    <location>
        <begin position="25"/>
        <end position="164"/>
    </location>
</feature>
<sequence>MRAAPAAILAFLCALLAMPAPPVAAQCTLGEQEVALQPGPDAPAETTEAQPGETAAPGASGRHLSQMAEAFTAHVPAPLSPRSRPDPFRPVQARPPGAPPLKSEEVAANLKARGFMDVSAVRQRGRSFLAEATGPRGERVRLVLDADSGEINGMQVIGFRPTAP</sequence>
<dbReference type="AlphaFoldDB" id="A0A6C1KCE4"/>
<feature type="signal peptide" evidence="2">
    <location>
        <begin position="1"/>
        <end position="24"/>
    </location>
</feature>
<evidence type="ECO:0000256" key="2">
    <source>
        <dbReference type="SAM" id="SignalP"/>
    </source>
</evidence>
<evidence type="ECO:0008006" key="5">
    <source>
        <dbReference type="Google" id="ProtNLM"/>
    </source>
</evidence>
<dbReference type="GeneID" id="95775463"/>
<protein>
    <recommendedName>
        <fullName evidence="5">PepSY domain-containing protein</fullName>
    </recommendedName>
</protein>
<name>A0A6C1KCE4_XANAU</name>
<dbReference type="RefSeq" id="WP_138400984.1">
    <property type="nucleotide sequence ID" value="NZ_JBAFVI010000006.1"/>
</dbReference>
<accession>A0A6C1KCE4</accession>
<evidence type="ECO:0000256" key="1">
    <source>
        <dbReference type="SAM" id="MobiDB-lite"/>
    </source>
</evidence>
<comment type="caution">
    <text evidence="3">The sequence shown here is derived from an EMBL/GenBank/DDBJ whole genome shotgun (WGS) entry which is preliminary data.</text>
</comment>